<evidence type="ECO:0000313" key="2">
    <source>
        <dbReference type="EMBL" id="OAH57755.1"/>
    </source>
</evidence>
<proteinExistence type="predicted"/>
<dbReference type="EMBL" id="LQWZ01000012">
    <property type="protein sequence ID" value="OAH57755.1"/>
    <property type="molecule type" value="Genomic_DNA"/>
</dbReference>
<organism evidence="2 3">
    <name type="scientific">Domibacillus aminovorans</name>
    <dbReference type="NCBI Taxonomy" id="29332"/>
    <lineage>
        <taxon>Bacteria</taxon>
        <taxon>Bacillati</taxon>
        <taxon>Bacillota</taxon>
        <taxon>Bacilli</taxon>
        <taxon>Bacillales</taxon>
        <taxon>Bacillaceae</taxon>
        <taxon>Domibacillus</taxon>
    </lineage>
</organism>
<gene>
    <name evidence="2" type="ORF">AWH48_01680</name>
</gene>
<comment type="caution">
    <text evidence="2">The sequence shown here is derived from an EMBL/GenBank/DDBJ whole genome shotgun (WGS) entry which is preliminary data.</text>
</comment>
<dbReference type="Proteomes" id="UP000077271">
    <property type="component" value="Unassembled WGS sequence"/>
</dbReference>
<dbReference type="AlphaFoldDB" id="A0A177KXM7"/>
<protein>
    <submittedName>
        <fullName evidence="2">Uncharacterized protein</fullName>
    </submittedName>
</protein>
<accession>A0A177KXM7</accession>
<feature type="transmembrane region" description="Helical" evidence="1">
    <location>
        <begin position="6"/>
        <end position="27"/>
    </location>
</feature>
<keyword evidence="1" id="KW-0472">Membrane</keyword>
<keyword evidence="1" id="KW-1133">Transmembrane helix</keyword>
<evidence type="ECO:0000256" key="1">
    <source>
        <dbReference type="SAM" id="Phobius"/>
    </source>
</evidence>
<name>A0A177KXM7_9BACI</name>
<sequence>MVLIDIVAWIISIVLFISFVFSLVALLRKPRSLRETESEFSSQVKIELRALFNGRAESWPFIFSLTLKKI</sequence>
<reference evidence="2 3" key="1">
    <citation type="submission" date="2016-01" db="EMBL/GenBank/DDBJ databases">
        <title>Investigation of taxonomic status of Bacillus aminovorans.</title>
        <authorList>
            <person name="Verma A."/>
            <person name="Pal Y."/>
            <person name="Krishnamurthi S."/>
        </authorList>
    </citation>
    <scope>NUCLEOTIDE SEQUENCE [LARGE SCALE GENOMIC DNA]</scope>
    <source>
        <strain evidence="2 3">DSM 4337</strain>
    </source>
</reference>
<evidence type="ECO:0000313" key="3">
    <source>
        <dbReference type="Proteomes" id="UP000077271"/>
    </source>
</evidence>
<keyword evidence="1" id="KW-0812">Transmembrane</keyword>